<evidence type="ECO:0000256" key="9">
    <source>
        <dbReference type="ARBA" id="ARBA00022801"/>
    </source>
</evidence>
<evidence type="ECO:0000256" key="5">
    <source>
        <dbReference type="ARBA" id="ARBA00018099"/>
    </source>
</evidence>
<keyword evidence="14" id="KW-1185">Reference proteome</keyword>
<dbReference type="InterPro" id="IPR001365">
    <property type="entry name" value="A_deaminase_dom"/>
</dbReference>
<comment type="subcellular location">
    <subcellularLocation>
        <location evidence="2">Secreted</location>
    </subcellularLocation>
</comment>
<dbReference type="Proteomes" id="UP001159042">
    <property type="component" value="Unassembled WGS sequence"/>
</dbReference>
<dbReference type="FunFam" id="3.20.20.140:FF:000017">
    <property type="entry name" value="Adenosine deaminase 2"/>
    <property type="match status" value="2"/>
</dbReference>
<evidence type="ECO:0000256" key="4">
    <source>
        <dbReference type="ARBA" id="ARBA00012784"/>
    </source>
</evidence>
<dbReference type="GO" id="GO:0006154">
    <property type="term" value="P:adenosine catabolic process"/>
    <property type="evidence" value="ECO:0007669"/>
    <property type="project" value="InterPro"/>
</dbReference>
<comment type="cofactor">
    <cofactor evidence="1">
        <name>Zn(2+)</name>
        <dbReference type="ChEBI" id="CHEBI:29105"/>
    </cofactor>
</comment>
<dbReference type="EC" id="3.5.4.4" evidence="4"/>
<reference evidence="13 14" key="1">
    <citation type="journal article" date="2023" name="Insect Mol. Biol.">
        <title>Genome sequencing provides insights into the evolution of gene families encoding plant cell wall-degrading enzymes in longhorned beetles.</title>
        <authorList>
            <person name="Shin N.R."/>
            <person name="Okamura Y."/>
            <person name="Kirsch R."/>
            <person name="Pauchet Y."/>
        </authorList>
    </citation>
    <scope>NUCLEOTIDE SEQUENCE [LARGE SCALE GENOMIC DNA]</scope>
    <source>
        <strain evidence="13">EAD_L_NR</strain>
    </source>
</reference>
<dbReference type="NCBIfam" id="TIGR01431">
    <property type="entry name" value="adm_rel"/>
    <property type="match status" value="2"/>
</dbReference>
<dbReference type="PANTHER" id="PTHR11409:SF39">
    <property type="entry name" value="ADENOSINE DEAMINASE 2"/>
    <property type="match status" value="1"/>
</dbReference>
<evidence type="ECO:0000256" key="6">
    <source>
        <dbReference type="ARBA" id="ARBA00022525"/>
    </source>
</evidence>
<dbReference type="GO" id="GO:0004000">
    <property type="term" value="F:adenosine deaminase activity"/>
    <property type="evidence" value="ECO:0007669"/>
    <property type="project" value="InterPro"/>
</dbReference>
<evidence type="ECO:0000256" key="2">
    <source>
        <dbReference type="ARBA" id="ARBA00004613"/>
    </source>
</evidence>
<dbReference type="AlphaFoldDB" id="A0AAV8WFK1"/>
<dbReference type="InterPro" id="IPR006331">
    <property type="entry name" value="ADGF"/>
</dbReference>
<dbReference type="GO" id="GO:0046872">
    <property type="term" value="F:metal ion binding"/>
    <property type="evidence" value="ECO:0007669"/>
    <property type="project" value="UniProtKB-KW"/>
</dbReference>
<evidence type="ECO:0000259" key="11">
    <source>
        <dbReference type="Pfam" id="PF00962"/>
    </source>
</evidence>
<protein>
    <recommendedName>
        <fullName evidence="5">Adenosine deaminase</fullName>
        <ecNumber evidence="4">3.5.4.4</ecNumber>
    </recommendedName>
</protein>
<sequence>MATGASVVLSAKELKANEVLMGHKLKEYDAGFVDPEQFLPARHFFKTKEDIEKSPVFKIIQKLPKGGSLHSHDIALVSHEFLFTLTYTENLYGCWKDGVYLLRFFNENFTNTDCDWELVSTLRSLNSSFNDFLKSKLTLVVDNPEEAYPDLNSVWTAFEHTMATVSGLLGYRPVWDLYLYQVLRELYEDNVMYLEFRGVLPEIYELDGSVYPSVKVVEIYRNVVERFKQDYPNFHGARFIYAPNRKVDNKTVDEYAELCLELLEKFPEFVAGFDLVGQEDLGYPLDAFIPQLLKLQQNGTRFFFHAGETSWNGEPTDLNLFDAVLLNTTRIGHGYAILKHPLLQEMVKARGIALEISPISNQVLKLVEDMRNHPGSVLLSRDFPVVITPDDPSLWGAKGLSYDWYMAFMGMANRGGRFEAAQAAGDEFFGVQRYGGAREGGCFEEVERRLGSVHRRVAAGRPPGYTFMMDTKFVITATDLSLLSRSERECREDMVTIAEVLLFFPITLALADYWQDRSDLIKKDRSTALGASLTLSSYEQQADDILMRYKLREYDEGLVNPSRFLASQHFFNARKAVEQSEVFKFIRKLPKGALLHTHFKAMVSEDYLFNVTYKDNLYCCWQDENLFLHFFKDNITTNDDCFWQLLSDFRTAVPNFDSFLKSRLSLVVKQPGYFYPDINSVWRAFEKTFGTVQGLLGYKPVLEEYLYHALEELYDDGIIHLEFRESLPNIYDLNGTNYDKIDSLKLYQDVIKKFKSDHPGFHGVKMIHARQRQADNDTFQEYIDTYLKLLEKYPGFVAGFDLNGQEDIGRPLVDFIPQLLQMKENGTKFFFHAGETNWNGAPSDMNLFDAILLNATRIGHAYAILKHPLIQEMVKERRIALEISPISNQVLKLVNDFRNHPGSILIANNFPVVITNDDPSFWGAKGLSYDWYIAFMGMANKGDGLRFLKQLAINSIEYSSLQATEKEEVYSMWKKEWDKVMETILTENKD</sequence>
<dbReference type="EMBL" id="JANEYG010000002">
    <property type="protein sequence ID" value="KAJ8925011.1"/>
    <property type="molecule type" value="Genomic_DNA"/>
</dbReference>
<feature type="domain" description="Adenosine deaminase" evidence="11">
    <location>
        <begin position="682"/>
        <end position="971"/>
    </location>
</feature>
<evidence type="ECO:0000256" key="10">
    <source>
        <dbReference type="ARBA" id="ARBA00047764"/>
    </source>
</evidence>
<dbReference type="InterPro" id="IPR032466">
    <property type="entry name" value="Metal_Hydrolase"/>
</dbReference>
<dbReference type="GO" id="GO:0046103">
    <property type="term" value="P:inosine biosynthetic process"/>
    <property type="evidence" value="ECO:0007669"/>
    <property type="project" value="TreeGrafter"/>
</dbReference>
<dbReference type="CDD" id="cd01321">
    <property type="entry name" value="ADGF"/>
    <property type="match status" value="1"/>
</dbReference>
<evidence type="ECO:0000313" key="13">
    <source>
        <dbReference type="EMBL" id="KAJ8925011.1"/>
    </source>
</evidence>
<evidence type="ECO:0000256" key="7">
    <source>
        <dbReference type="ARBA" id="ARBA00022723"/>
    </source>
</evidence>
<dbReference type="Pfam" id="PF08451">
    <property type="entry name" value="A_deaminase_N"/>
    <property type="match status" value="2"/>
</dbReference>
<keyword evidence="7" id="KW-0479">Metal-binding</keyword>
<dbReference type="Gene3D" id="3.20.20.140">
    <property type="entry name" value="Metal-dependent hydrolases"/>
    <property type="match status" value="2"/>
</dbReference>
<evidence type="ECO:0000256" key="8">
    <source>
        <dbReference type="ARBA" id="ARBA00022729"/>
    </source>
</evidence>
<dbReference type="Pfam" id="PF00962">
    <property type="entry name" value="A_deaminase"/>
    <property type="match status" value="2"/>
</dbReference>
<dbReference type="SUPFAM" id="SSF51556">
    <property type="entry name" value="Metallo-dependent hydrolases"/>
    <property type="match status" value="2"/>
</dbReference>
<feature type="domain" description="Adenosine/AMP deaminase N-terminal" evidence="12">
    <location>
        <begin position="512"/>
        <end position="586"/>
    </location>
</feature>
<proteinExistence type="inferred from homology"/>
<dbReference type="InterPro" id="IPR006330">
    <property type="entry name" value="Ado/ade_deaminase"/>
</dbReference>
<dbReference type="InterPro" id="IPR013659">
    <property type="entry name" value="A_deaminase_N"/>
</dbReference>
<keyword evidence="6" id="KW-0964">Secreted</keyword>
<organism evidence="13 14">
    <name type="scientific">Exocentrus adspersus</name>
    <dbReference type="NCBI Taxonomy" id="1586481"/>
    <lineage>
        <taxon>Eukaryota</taxon>
        <taxon>Metazoa</taxon>
        <taxon>Ecdysozoa</taxon>
        <taxon>Arthropoda</taxon>
        <taxon>Hexapoda</taxon>
        <taxon>Insecta</taxon>
        <taxon>Pterygota</taxon>
        <taxon>Neoptera</taxon>
        <taxon>Endopterygota</taxon>
        <taxon>Coleoptera</taxon>
        <taxon>Polyphaga</taxon>
        <taxon>Cucujiformia</taxon>
        <taxon>Chrysomeloidea</taxon>
        <taxon>Cerambycidae</taxon>
        <taxon>Lamiinae</taxon>
        <taxon>Acanthocinini</taxon>
        <taxon>Exocentrus</taxon>
    </lineage>
</organism>
<evidence type="ECO:0000256" key="3">
    <source>
        <dbReference type="ARBA" id="ARBA00006083"/>
    </source>
</evidence>
<feature type="domain" description="Adenosine/AMP deaminase N-terminal" evidence="12">
    <location>
        <begin position="2"/>
        <end position="60"/>
    </location>
</feature>
<gene>
    <name evidence="13" type="ORF">NQ315_001176</name>
</gene>
<name>A0AAV8WFK1_9CUCU</name>
<comment type="caution">
    <text evidence="13">The sequence shown here is derived from an EMBL/GenBank/DDBJ whole genome shotgun (WGS) entry which is preliminary data.</text>
</comment>
<feature type="domain" description="Adenosine deaminase" evidence="11">
    <location>
        <begin position="179"/>
        <end position="398"/>
    </location>
</feature>
<evidence type="ECO:0000313" key="14">
    <source>
        <dbReference type="Proteomes" id="UP001159042"/>
    </source>
</evidence>
<evidence type="ECO:0000256" key="1">
    <source>
        <dbReference type="ARBA" id="ARBA00001947"/>
    </source>
</evidence>
<keyword evidence="9" id="KW-0378">Hydrolase</keyword>
<comment type="similarity">
    <text evidence="3">Belongs to the metallo-dependent hydrolases superfamily. Adenosine and AMP deaminases family. ADGF subfamily.</text>
</comment>
<dbReference type="PANTHER" id="PTHR11409">
    <property type="entry name" value="ADENOSINE DEAMINASE"/>
    <property type="match status" value="1"/>
</dbReference>
<comment type="catalytic activity">
    <reaction evidence="10">
        <text>adenosine + H2O + H(+) = inosine + NH4(+)</text>
        <dbReference type="Rhea" id="RHEA:24408"/>
        <dbReference type="ChEBI" id="CHEBI:15377"/>
        <dbReference type="ChEBI" id="CHEBI:15378"/>
        <dbReference type="ChEBI" id="CHEBI:16335"/>
        <dbReference type="ChEBI" id="CHEBI:17596"/>
        <dbReference type="ChEBI" id="CHEBI:28938"/>
        <dbReference type="EC" id="3.5.4.4"/>
    </reaction>
</comment>
<accession>A0AAV8WFK1</accession>
<evidence type="ECO:0000259" key="12">
    <source>
        <dbReference type="Pfam" id="PF08451"/>
    </source>
</evidence>
<keyword evidence="8" id="KW-0732">Signal</keyword>
<dbReference type="GO" id="GO:0005615">
    <property type="term" value="C:extracellular space"/>
    <property type="evidence" value="ECO:0007669"/>
    <property type="project" value="InterPro"/>
</dbReference>